<name>A0A221K9V5_VITFI</name>
<accession>A0A221K9V5</accession>
<proteinExistence type="predicted"/>
<dbReference type="AlphaFoldDB" id="A0A221K9V5"/>
<keyword evidence="3" id="KW-1185">Reference proteome</keyword>
<feature type="region of interest" description="Disordered" evidence="1">
    <location>
        <begin position="140"/>
        <end position="161"/>
    </location>
</feature>
<protein>
    <submittedName>
        <fullName evidence="2">Uncharacterized protein</fullName>
    </submittedName>
</protein>
<dbReference type="KEGG" id="vff:VITFI_CDS0015"/>
<reference evidence="2 3" key="1">
    <citation type="submission" date="2017-07" db="EMBL/GenBank/DDBJ databases">
        <title>Complete Genome Sequence of the cosmetic ferment Vitreoscilla filiformis (ATCC15551).</title>
        <authorList>
            <person name="Contreras S."/>
            <person name="Sagory-Zalkind P."/>
            <person name="Blanquart H."/>
            <person name="Iltis A."/>
            <person name="Morand S.C."/>
        </authorList>
    </citation>
    <scope>NUCLEOTIDE SEQUENCE [LARGE SCALE GENOMIC DNA]</scope>
    <source>
        <strain evidence="2 3">ATCC 15551</strain>
    </source>
</reference>
<organism evidence="2 3">
    <name type="scientific">Vitreoscilla filiformis</name>
    <dbReference type="NCBI Taxonomy" id="63"/>
    <lineage>
        <taxon>Bacteria</taxon>
        <taxon>Pseudomonadati</taxon>
        <taxon>Pseudomonadota</taxon>
        <taxon>Betaproteobacteria</taxon>
        <taxon>Neisseriales</taxon>
        <taxon>Neisseriaceae</taxon>
        <taxon>Vitreoscilla</taxon>
    </lineage>
</organism>
<dbReference type="InterPro" id="IPR009100">
    <property type="entry name" value="AcylCoA_DH/oxidase_NM_dom_sf"/>
</dbReference>
<gene>
    <name evidence="2" type="ORF">VITFI_CDS0015</name>
</gene>
<dbReference type="SUPFAM" id="SSF56645">
    <property type="entry name" value="Acyl-CoA dehydrogenase NM domain-like"/>
    <property type="match status" value="1"/>
</dbReference>
<evidence type="ECO:0000313" key="2">
    <source>
        <dbReference type="EMBL" id="ASM75794.1"/>
    </source>
</evidence>
<dbReference type="Proteomes" id="UP000199729">
    <property type="component" value="Chromosome"/>
</dbReference>
<evidence type="ECO:0000313" key="3">
    <source>
        <dbReference type="Proteomes" id="UP000199729"/>
    </source>
</evidence>
<dbReference type="GO" id="GO:0016627">
    <property type="term" value="F:oxidoreductase activity, acting on the CH-CH group of donors"/>
    <property type="evidence" value="ECO:0007669"/>
    <property type="project" value="InterPro"/>
</dbReference>
<dbReference type="EMBL" id="CP022423">
    <property type="protein sequence ID" value="ASM75794.1"/>
    <property type="molecule type" value="Genomic_DNA"/>
</dbReference>
<sequence>MPGMLPSLPFFPPTARLTWLAEQGWLAAPEHALHAISQQLWRTDPASALLFRCQRLAIEVLRGARNQGLTHYLLPQMLHAERAAALPLRLDVAPLSGQDTGRGWRLTGLLPWVANAPAGSFTLVAPVRLGEEGQGWAALRGEEDGLDVLPPHAPDTPSDRR</sequence>
<evidence type="ECO:0000256" key="1">
    <source>
        <dbReference type="SAM" id="MobiDB-lite"/>
    </source>
</evidence>